<keyword evidence="8" id="KW-0112">Calmodulin-binding</keyword>
<accession>A0A834L2J5</accession>
<keyword evidence="12" id="KW-1185">Reference proteome</keyword>
<comment type="similarity">
    <text evidence="2 8">Belongs to the MLO family.</text>
</comment>
<evidence type="ECO:0000256" key="6">
    <source>
        <dbReference type="ARBA" id="ARBA00023136"/>
    </source>
</evidence>
<evidence type="ECO:0000313" key="11">
    <source>
        <dbReference type="EMBL" id="KAF7113535.1"/>
    </source>
</evidence>
<keyword evidence="7 8" id="KW-0568">Pathogenesis-related protein</keyword>
<name>A0A834L2J5_RHOSS</name>
<evidence type="ECO:0000256" key="3">
    <source>
        <dbReference type="ARBA" id="ARBA00022692"/>
    </source>
</evidence>
<evidence type="ECO:0000313" key="12">
    <source>
        <dbReference type="Proteomes" id="UP000626092"/>
    </source>
</evidence>
<evidence type="ECO:0000256" key="4">
    <source>
        <dbReference type="ARBA" id="ARBA00022821"/>
    </source>
</evidence>
<feature type="domain" description="Helitron helicase-like" evidence="10">
    <location>
        <begin position="482"/>
        <end position="628"/>
    </location>
</feature>
<comment type="function">
    <text evidence="8">May be involved in modulation of pathogen defense and leaf cell death.</text>
</comment>
<dbReference type="EMBL" id="WJXA01000277">
    <property type="protein sequence ID" value="KAF7113535.1"/>
    <property type="molecule type" value="Genomic_DNA"/>
</dbReference>
<evidence type="ECO:0000256" key="2">
    <source>
        <dbReference type="ARBA" id="ARBA00006574"/>
    </source>
</evidence>
<dbReference type="AlphaFoldDB" id="A0A834L2J5"/>
<keyword evidence="3 8" id="KW-0812">Transmembrane</keyword>
<dbReference type="InterPro" id="IPR025476">
    <property type="entry name" value="Helitron_helicase-like"/>
</dbReference>
<feature type="transmembrane region" description="Helical" evidence="9">
    <location>
        <begin position="191"/>
        <end position="211"/>
    </location>
</feature>
<dbReference type="Pfam" id="PF03094">
    <property type="entry name" value="Mlo"/>
    <property type="match status" value="1"/>
</dbReference>
<comment type="subcellular location">
    <subcellularLocation>
        <location evidence="1 8">Membrane</location>
        <topology evidence="1 8">Multi-pass membrane protein</topology>
    </subcellularLocation>
</comment>
<dbReference type="GO" id="GO:0005516">
    <property type="term" value="F:calmodulin binding"/>
    <property type="evidence" value="ECO:0007669"/>
    <property type="project" value="UniProtKB-KW"/>
</dbReference>
<comment type="domain">
    <text evidence="8">The C-terminus contains a calmodulin-binding domain, which binds calmodulin in a calcium-dependent fashion.</text>
</comment>
<feature type="transmembrane region" description="Helical" evidence="9">
    <location>
        <begin position="20"/>
        <end position="40"/>
    </location>
</feature>
<evidence type="ECO:0000259" key="10">
    <source>
        <dbReference type="Pfam" id="PF14214"/>
    </source>
</evidence>
<feature type="transmembrane region" description="Helical" evidence="9">
    <location>
        <begin position="231"/>
        <end position="255"/>
    </location>
</feature>
<keyword evidence="4 8" id="KW-0611">Plant defense</keyword>
<dbReference type="Proteomes" id="UP000626092">
    <property type="component" value="Unassembled WGS sequence"/>
</dbReference>
<dbReference type="GO" id="GO:0006952">
    <property type="term" value="P:defense response"/>
    <property type="evidence" value="ECO:0007669"/>
    <property type="project" value="UniProtKB-KW"/>
</dbReference>
<evidence type="ECO:0000256" key="8">
    <source>
        <dbReference type="RuleBase" id="RU280816"/>
    </source>
</evidence>
<dbReference type="PANTHER" id="PTHR31942">
    <property type="entry name" value="MLO-LIKE PROTEIN 1"/>
    <property type="match status" value="1"/>
</dbReference>
<dbReference type="Pfam" id="PF14214">
    <property type="entry name" value="Helitron_like_N"/>
    <property type="match status" value="1"/>
</dbReference>
<proteinExistence type="inferred from homology"/>
<evidence type="ECO:0000256" key="9">
    <source>
        <dbReference type="SAM" id="Phobius"/>
    </source>
</evidence>
<protein>
    <recommendedName>
        <fullName evidence="8">MLO-like protein</fullName>
    </recommendedName>
</protein>
<dbReference type="PANTHER" id="PTHR31942:SF34">
    <property type="entry name" value="MLO-LIKE PROTEIN"/>
    <property type="match status" value="1"/>
</dbReference>
<dbReference type="InterPro" id="IPR004326">
    <property type="entry name" value="Mlo"/>
</dbReference>
<keyword evidence="6 8" id="KW-0472">Membrane</keyword>
<gene>
    <name evidence="8" type="primary">MLO</name>
    <name evidence="11" type="ORF">RHSIM_RhsimUnG0115000</name>
</gene>
<sequence length="639" mass="73954">MIMAGHVPFVSTYGIHQLHIFIFVLAVFHVLYCIITLALGRAKMRKWKAWEMETKTTEYQFTNDPERFRFTRDTSFGRRHLNFWSHSPFLLWTACFFRQFVTSVPKVDYLTLRHGFISAHLGPQSRTNFDFQKYIKRSLEEDFKIILLIGTKLQVIITKMGLRIQDRGDIVKGTPMVQPGDELFWFNRPRLLLYLIQFILFQNAFQLAFFAWARYEFGLRSCFHEKLEDMIIRLTMGVLIQIVCSYVTLPLYALVTQMGSNMKPTIFNDQIAKGLRNWHQTAKKHIKQNRHSPCMVTPLQSVPGTPLHGASPVHLLRNCSSEIDIVSMYPRVSNFENVVWESDGPPSRHCDSHRDLVVQQETEGVQESSLVTSASGDGEVSLMRNCGMLSYNFRLSLTNLVSKFEDFFSIEGDIAREQFASLFRSTPSNQLHEEQETAMELEIDTRAHVNSSPLNLTPKDNLCSEEVEDMPVELEVNARARFYNHHLFERLIEYSTILRGGKLFQKFLVDGWASTEQNRLTFYKMNQGKFRVELYEDLKGIGPDELGPNQIGKRVVLPSSFTGGPRHMFEIFQDSMAITRYNHHPDIFLTVTANPSWPEIIAALLPRQKAIDRPDLIARVFELKRKAFDEGDRNKQSVR</sequence>
<dbReference type="GO" id="GO:0016020">
    <property type="term" value="C:membrane"/>
    <property type="evidence" value="ECO:0007669"/>
    <property type="project" value="UniProtKB-SubCell"/>
</dbReference>
<organism evidence="11 12">
    <name type="scientific">Rhododendron simsii</name>
    <name type="common">Sims's rhododendron</name>
    <dbReference type="NCBI Taxonomy" id="118357"/>
    <lineage>
        <taxon>Eukaryota</taxon>
        <taxon>Viridiplantae</taxon>
        <taxon>Streptophyta</taxon>
        <taxon>Embryophyta</taxon>
        <taxon>Tracheophyta</taxon>
        <taxon>Spermatophyta</taxon>
        <taxon>Magnoliopsida</taxon>
        <taxon>eudicotyledons</taxon>
        <taxon>Gunneridae</taxon>
        <taxon>Pentapetalae</taxon>
        <taxon>asterids</taxon>
        <taxon>Ericales</taxon>
        <taxon>Ericaceae</taxon>
        <taxon>Ericoideae</taxon>
        <taxon>Rhodoreae</taxon>
        <taxon>Rhododendron</taxon>
    </lineage>
</organism>
<evidence type="ECO:0000256" key="5">
    <source>
        <dbReference type="ARBA" id="ARBA00022989"/>
    </source>
</evidence>
<evidence type="ECO:0000256" key="1">
    <source>
        <dbReference type="ARBA" id="ARBA00004141"/>
    </source>
</evidence>
<comment type="caution">
    <text evidence="11">The sequence shown here is derived from an EMBL/GenBank/DDBJ whole genome shotgun (WGS) entry which is preliminary data.</text>
</comment>
<reference evidence="11" key="1">
    <citation type="submission" date="2019-11" db="EMBL/GenBank/DDBJ databases">
        <authorList>
            <person name="Liu Y."/>
            <person name="Hou J."/>
            <person name="Li T.-Q."/>
            <person name="Guan C.-H."/>
            <person name="Wu X."/>
            <person name="Wu H.-Z."/>
            <person name="Ling F."/>
            <person name="Zhang R."/>
            <person name="Shi X.-G."/>
            <person name="Ren J.-P."/>
            <person name="Chen E.-F."/>
            <person name="Sun J.-M."/>
        </authorList>
    </citation>
    <scope>NUCLEOTIDE SEQUENCE</scope>
    <source>
        <strain evidence="11">Adult_tree_wgs_1</strain>
        <tissue evidence="11">Leaves</tissue>
    </source>
</reference>
<evidence type="ECO:0000256" key="7">
    <source>
        <dbReference type="ARBA" id="ARBA00023265"/>
    </source>
</evidence>
<dbReference type="OrthoDB" id="1388414at2759"/>
<keyword evidence="5 8" id="KW-1133">Transmembrane helix</keyword>